<proteinExistence type="predicted"/>
<protein>
    <recommendedName>
        <fullName evidence="2">SURP motif domain-containing protein</fullName>
    </recommendedName>
</protein>
<dbReference type="PANTHER" id="PTHR15316">
    <property type="entry name" value="SPLICEOSOME ASSOCIATED PROTEIN 114/SWAP SPLICING FACTOR-RELATED"/>
    <property type="match status" value="1"/>
</dbReference>
<reference evidence="3 4" key="1">
    <citation type="submission" date="2021-05" db="EMBL/GenBank/DDBJ databases">
        <title>Genome Assembly of Synthetic Allotetraploid Brassica napus Reveals Homoeologous Exchanges between Subgenomes.</title>
        <authorList>
            <person name="Davis J.T."/>
        </authorList>
    </citation>
    <scope>NUCLEOTIDE SEQUENCE [LARGE SCALE GENOMIC DNA]</scope>
    <source>
        <strain evidence="4">cv. Da-Ae</strain>
        <tissue evidence="3">Seedling</tissue>
    </source>
</reference>
<dbReference type="Proteomes" id="UP000824890">
    <property type="component" value="Unassembled WGS sequence"/>
</dbReference>
<keyword evidence="1" id="KW-0507">mRNA processing</keyword>
<evidence type="ECO:0000313" key="4">
    <source>
        <dbReference type="Proteomes" id="UP000824890"/>
    </source>
</evidence>
<dbReference type="Pfam" id="PF01805">
    <property type="entry name" value="Surp"/>
    <property type="match status" value="2"/>
</dbReference>
<evidence type="ECO:0000256" key="1">
    <source>
        <dbReference type="ARBA" id="ARBA00022664"/>
    </source>
</evidence>
<evidence type="ECO:0000313" key="3">
    <source>
        <dbReference type="EMBL" id="KAH0929681.1"/>
    </source>
</evidence>
<organism evidence="3 4">
    <name type="scientific">Brassica napus</name>
    <name type="common">Rape</name>
    <dbReference type="NCBI Taxonomy" id="3708"/>
    <lineage>
        <taxon>Eukaryota</taxon>
        <taxon>Viridiplantae</taxon>
        <taxon>Streptophyta</taxon>
        <taxon>Embryophyta</taxon>
        <taxon>Tracheophyta</taxon>
        <taxon>Spermatophyta</taxon>
        <taxon>Magnoliopsida</taxon>
        <taxon>eudicotyledons</taxon>
        <taxon>Gunneridae</taxon>
        <taxon>Pentapetalae</taxon>
        <taxon>rosids</taxon>
        <taxon>malvids</taxon>
        <taxon>Brassicales</taxon>
        <taxon>Brassicaceae</taxon>
        <taxon>Brassiceae</taxon>
        <taxon>Brassica</taxon>
    </lineage>
</organism>
<gene>
    <name evidence="3" type="ORF">HID58_015408</name>
</gene>
<accession>A0ABQ8DJZ2</accession>
<feature type="domain" description="SURP motif" evidence="2">
    <location>
        <begin position="99"/>
        <end position="141"/>
    </location>
</feature>
<comment type="caution">
    <text evidence="3">The sequence shown here is derived from an EMBL/GenBank/DDBJ whole genome shotgun (WGS) entry which is preliminary data.</text>
</comment>
<name>A0ABQ8DJZ2_BRANA</name>
<dbReference type="SUPFAM" id="SSF109905">
    <property type="entry name" value="Surp module (SWAP domain)"/>
    <property type="match status" value="2"/>
</dbReference>
<sequence length="306" mass="35030">MIVVLENTALLVSKTGLEMERRIRNSNFRNAKFNFLNNSDPCRAFYQQRLTEYREASPNQEPYAPVAVTTDHPECKGPPSSFTFELEPPHWITLKEHATLKLTAQSVARYGMSFLEALINKYSTNPHLGFIKFNDPRCYYFIQLVYAYSRVLRLSKTDGASTETFVKGFLEQLQILLEKDEEEGLEMAMSDLDAVVGCSDHMEDQENFTSLRQFSSGVFVWIWALTIAAVVREVNPGLIYSCFLGSRMLGSTVFPWLMSGQSLLRLEDCLVYIYATLGIVFSVRAYDQVCTEYVAWRDDKPFSCPR</sequence>
<evidence type="ECO:0000259" key="2">
    <source>
        <dbReference type="PROSITE" id="PS50128"/>
    </source>
</evidence>
<dbReference type="PROSITE" id="PS50128">
    <property type="entry name" value="SURP"/>
    <property type="match status" value="2"/>
</dbReference>
<dbReference type="InterPro" id="IPR035967">
    <property type="entry name" value="SWAP/Surp_sf"/>
</dbReference>
<dbReference type="InterPro" id="IPR045146">
    <property type="entry name" value="SF3A1"/>
</dbReference>
<dbReference type="EMBL" id="JAGKQM010000004">
    <property type="protein sequence ID" value="KAH0929681.1"/>
    <property type="molecule type" value="Genomic_DNA"/>
</dbReference>
<feature type="domain" description="SURP motif" evidence="2">
    <location>
        <begin position="4"/>
        <end position="46"/>
    </location>
</feature>
<dbReference type="SMART" id="SM00648">
    <property type="entry name" value="SWAP"/>
    <property type="match status" value="2"/>
</dbReference>
<dbReference type="Gene3D" id="1.10.10.790">
    <property type="entry name" value="Surp module"/>
    <property type="match status" value="2"/>
</dbReference>
<dbReference type="PANTHER" id="PTHR15316:SF6">
    <property type="entry name" value="SURP MOTIF DOMAIN-CONTAINING PROTEIN"/>
    <property type="match status" value="1"/>
</dbReference>
<keyword evidence="4" id="KW-1185">Reference proteome</keyword>
<dbReference type="InterPro" id="IPR000061">
    <property type="entry name" value="Surp"/>
</dbReference>